<evidence type="ECO:0000313" key="4">
    <source>
        <dbReference type="Proteomes" id="UP001628156"/>
    </source>
</evidence>
<dbReference type="PANTHER" id="PTHR10695">
    <property type="entry name" value="DEPHOSPHO-COA KINASE-RELATED"/>
    <property type="match status" value="1"/>
</dbReference>
<dbReference type="InterPro" id="IPR001977">
    <property type="entry name" value="Depp_CoAkinase"/>
</dbReference>
<dbReference type="NCBIfam" id="TIGR00152">
    <property type="entry name" value="dephospho-CoA kinase"/>
    <property type="match status" value="1"/>
</dbReference>
<dbReference type="InterPro" id="IPR027417">
    <property type="entry name" value="P-loop_NTPase"/>
</dbReference>
<keyword evidence="4" id="KW-1185">Reference proteome</keyword>
<evidence type="ECO:0000256" key="2">
    <source>
        <dbReference type="ARBA" id="ARBA00022840"/>
    </source>
</evidence>
<proteinExistence type="inferred from homology"/>
<dbReference type="Proteomes" id="UP001628156">
    <property type="component" value="Unassembled WGS sequence"/>
</dbReference>
<dbReference type="SUPFAM" id="SSF52540">
    <property type="entry name" value="P-loop containing nucleoside triphosphate hydrolases"/>
    <property type="match status" value="1"/>
</dbReference>
<keyword evidence="1" id="KW-0547">Nucleotide-binding</keyword>
<gene>
    <name evidence="3" type="ORF">ENUP19_0080G0058</name>
</gene>
<name>A0ABQ0DFG4_9EUKA</name>
<dbReference type="PANTHER" id="PTHR10695:SF46">
    <property type="entry name" value="BIFUNCTIONAL COENZYME A SYNTHASE-RELATED"/>
    <property type="match status" value="1"/>
</dbReference>
<dbReference type="Gene3D" id="3.40.50.300">
    <property type="entry name" value="P-loop containing nucleotide triphosphate hydrolases"/>
    <property type="match status" value="1"/>
</dbReference>
<dbReference type="PROSITE" id="PS51219">
    <property type="entry name" value="DPCK"/>
    <property type="match status" value="1"/>
</dbReference>
<sequence length="206" mass="23830">MKKIFVIGITGSICSGKSRLCKALQSKGIKTIDSDTIGHDVILQEDVKKEIKESFGEEVFNEEGQVDRKRLSDVVFTNKKQLKRLNEIMWSSIENKIKEQIQQLEIQGEKIVAVEAALLIRTNWMSWMDMIWVTTVSPEIAIARMTAGRGMTREECINRMKNQPSSREYARHADILFDTRFNRGTLERIFNREINAFLIDFNENKV</sequence>
<evidence type="ECO:0008006" key="5">
    <source>
        <dbReference type="Google" id="ProtNLM"/>
    </source>
</evidence>
<reference evidence="3 4" key="1">
    <citation type="journal article" date="2019" name="PLoS Negl. Trop. Dis.">
        <title>Whole genome sequencing of Entamoeba nuttalli reveals mammalian host-related molecular signatures and a novel octapeptide-repeat surface protein.</title>
        <authorList>
            <person name="Tanaka M."/>
            <person name="Makiuchi T."/>
            <person name="Komiyama T."/>
            <person name="Shiina T."/>
            <person name="Osaki K."/>
            <person name="Tachibana H."/>
        </authorList>
    </citation>
    <scope>NUCLEOTIDE SEQUENCE [LARGE SCALE GENOMIC DNA]</scope>
    <source>
        <strain evidence="3 4">P19-061405</strain>
    </source>
</reference>
<evidence type="ECO:0000256" key="1">
    <source>
        <dbReference type="ARBA" id="ARBA00022741"/>
    </source>
</evidence>
<dbReference type="Pfam" id="PF01121">
    <property type="entry name" value="CoaE"/>
    <property type="match status" value="1"/>
</dbReference>
<comment type="caution">
    <text evidence="3">The sequence shown here is derived from an EMBL/GenBank/DDBJ whole genome shotgun (WGS) entry which is preliminary data.</text>
</comment>
<accession>A0ABQ0DFG4</accession>
<keyword evidence="2" id="KW-0067">ATP-binding</keyword>
<organism evidence="3 4">
    <name type="scientific">Entamoeba nuttalli</name>
    <dbReference type="NCBI Taxonomy" id="412467"/>
    <lineage>
        <taxon>Eukaryota</taxon>
        <taxon>Amoebozoa</taxon>
        <taxon>Evosea</taxon>
        <taxon>Archamoebae</taxon>
        <taxon>Mastigamoebida</taxon>
        <taxon>Entamoebidae</taxon>
        <taxon>Entamoeba</taxon>
    </lineage>
</organism>
<dbReference type="HAMAP" id="MF_00376">
    <property type="entry name" value="Dephospho_CoA_kinase"/>
    <property type="match status" value="1"/>
</dbReference>
<dbReference type="EMBL" id="BAAFRS010000080">
    <property type="protein sequence ID" value="GAB1221417.1"/>
    <property type="molecule type" value="Genomic_DNA"/>
</dbReference>
<protein>
    <recommendedName>
        <fullName evidence="5">Dephospho-CoA kinase</fullName>
    </recommendedName>
</protein>
<dbReference type="CDD" id="cd02022">
    <property type="entry name" value="DPCK"/>
    <property type="match status" value="1"/>
</dbReference>
<evidence type="ECO:0000313" key="3">
    <source>
        <dbReference type="EMBL" id="GAB1221417.1"/>
    </source>
</evidence>